<dbReference type="Proteomes" id="UP000306509">
    <property type="component" value="Unassembled WGS sequence"/>
</dbReference>
<dbReference type="GO" id="GO:0003677">
    <property type="term" value="F:DNA binding"/>
    <property type="evidence" value="ECO:0007669"/>
    <property type="project" value="UniProtKB-KW"/>
</dbReference>
<keyword evidence="4" id="KW-0804">Transcription</keyword>
<dbReference type="STRING" id="180332.GCA_000797495_02885"/>
<evidence type="ECO:0000256" key="1">
    <source>
        <dbReference type="ARBA" id="ARBA00011046"/>
    </source>
</evidence>
<evidence type="ECO:0000313" key="5">
    <source>
        <dbReference type="EMBL" id="TLD00584.1"/>
    </source>
</evidence>
<dbReference type="Pfam" id="PF03965">
    <property type="entry name" value="Penicillinase_R"/>
    <property type="match status" value="1"/>
</dbReference>
<keyword evidence="6" id="KW-1185">Reference proteome</keyword>
<evidence type="ECO:0000256" key="3">
    <source>
        <dbReference type="ARBA" id="ARBA00023125"/>
    </source>
</evidence>
<sequence>MELTKNEVEIMEVLWEAGRPLTGVEIVNKSVNKSWKSKSIHILINSLLKKEAIREAGFIRAGKAFARTFEPTETGEAYYAGVLAEIASKTSVESLFSALFKSKDITVDTIRELEDMINKKKQEL</sequence>
<dbReference type="InterPro" id="IPR036388">
    <property type="entry name" value="WH-like_DNA-bd_sf"/>
</dbReference>
<dbReference type="SUPFAM" id="SSF46785">
    <property type="entry name" value="Winged helix' DNA-binding domain"/>
    <property type="match status" value="1"/>
</dbReference>
<evidence type="ECO:0000256" key="2">
    <source>
        <dbReference type="ARBA" id="ARBA00023015"/>
    </source>
</evidence>
<keyword evidence="3" id="KW-0238">DNA-binding</keyword>
<comment type="caution">
    <text evidence="5">The sequence shown here is derived from an EMBL/GenBank/DDBJ whole genome shotgun (WGS) entry which is preliminary data.</text>
</comment>
<comment type="similarity">
    <text evidence="1">Belongs to the BlaI transcriptional regulatory family.</text>
</comment>
<evidence type="ECO:0000256" key="4">
    <source>
        <dbReference type="ARBA" id="ARBA00023163"/>
    </source>
</evidence>
<keyword evidence="2" id="KW-0805">Transcription regulation</keyword>
<dbReference type="Gene3D" id="1.10.10.10">
    <property type="entry name" value="Winged helix-like DNA-binding domain superfamily/Winged helix DNA-binding domain"/>
    <property type="match status" value="1"/>
</dbReference>
<dbReference type="InterPro" id="IPR036390">
    <property type="entry name" value="WH_DNA-bd_sf"/>
</dbReference>
<dbReference type="EMBL" id="QGQD01000052">
    <property type="protein sequence ID" value="TLD00584.1"/>
    <property type="molecule type" value="Genomic_DNA"/>
</dbReference>
<dbReference type="InterPro" id="IPR005650">
    <property type="entry name" value="BlaI_family"/>
</dbReference>
<organism evidence="5 6">
    <name type="scientific">Robinsoniella peoriensis</name>
    <dbReference type="NCBI Taxonomy" id="180332"/>
    <lineage>
        <taxon>Bacteria</taxon>
        <taxon>Bacillati</taxon>
        <taxon>Bacillota</taxon>
        <taxon>Clostridia</taxon>
        <taxon>Lachnospirales</taxon>
        <taxon>Lachnospiraceae</taxon>
        <taxon>Robinsoniella</taxon>
    </lineage>
</organism>
<evidence type="ECO:0000313" key="6">
    <source>
        <dbReference type="Proteomes" id="UP000306509"/>
    </source>
</evidence>
<dbReference type="GO" id="GO:0045892">
    <property type="term" value="P:negative regulation of DNA-templated transcription"/>
    <property type="evidence" value="ECO:0007669"/>
    <property type="project" value="InterPro"/>
</dbReference>
<dbReference type="AlphaFoldDB" id="A0A4U8Q869"/>
<reference evidence="5 6" key="1">
    <citation type="journal article" date="2019" name="Anaerobe">
        <title>Detection of Robinsoniella peoriensis in multiple bone samples of a trauma patient.</title>
        <authorList>
            <person name="Schrottner P."/>
            <person name="Hartwich K."/>
            <person name="Bunk B."/>
            <person name="Schober I."/>
            <person name="Helbig S."/>
            <person name="Rudolph W.W."/>
            <person name="Gunzer F."/>
        </authorList>
    </citation>
    <scope>NUCLEOTIDE SEQUENCE [LARGE SCALE GENOMIC DNA]</scope>
    <source>
        <strain evidence="5 6">DSM 106044</strain>
    </source>
</reference>
<name>A0A4U8Q869_9FIRM</name>
<protein>
    <submittedName>
        <fullName evidence="5">Copper transport repressor, CopY/TcrY family</fullName>
    </submittedName>
</protein>
<gene>
    <name evidence="5" type="ORF">DSM106044_02531</name>
</gene>
<accession>A0A4U8Q869</accession>
<proteinExistence type="inferred from homology"/>